<dbReference type="GO" id="GO:0005576">
    <property type="term" value="C:extracellular region"/>
    <property type="evidence" value="ECO:0007669"/>
    <property type="project" value="UniProtKB-SubCell"/>
</dbReference>
<keyword evidence="4" id="KW-0975">Bacterial flagellum</keyword>
<dbReference type="PANTHER" id="PTHR42792:SF1">
    <property type="entry name" value="FLAGELLAR HOOK-ASSOCIATED PROTEIN 3"/>
    <property type="match status" value="1"/>
</dbReference>
<dbReference type="AlphaFoldDB" id="A0A923HFJ7"/>
<dbReference type="Pfam" id="PF00669">
    <property type="entry name" value="Flagellin_N"/>
    <property type="match status" value="1"/>
</dbReference>
<dbReference type="GO" id="GO:0009424">
    <property type="term" value="C:bacterial-type flagellum hook"/>
    <property type="evidence" value="ECO:0007669"/>
    <property type="project" value="InterPro"/>
</dbReference>
<organism evidence="6 7">
    <name type="scientific">Undibacterium jejuense</name>
    <dbReference type="NCBI Taxonomy" id="1344949"/>
    <lineage>
        <taxon>Bacteria</taxon>
        <taxon>Pseudomonadati</taxon>
        <taxon>Pseudomonadota</taxon>
        <taxon>Betaproteobacteria</taxon>
        <taxon>Burkholderiales</taxon>
        <taxon>Oxalobacteraceae</taxon>
        <taxon>Undibacterium</taxon>
    </lineage>
</organism>
<dbReference type="Proteomes" id="UP000634011">
    <property type="component" value="Unassembled WGS sequence"/>
</dbReference>
<evidence type="ECO:0000256" key="1">
    <source>
        <dbReference type="ARBA" id="ARBA00004365"/>
    </source>
</evidence>
<dbReference type="InterPro" id="IPR001029">
    <property type="entry name" value="Flagellin_N"/>
</dbReference>
<sequence>MRISTNMVFQNSGSQISDLQSTLNQTMQQISSGRKILTPADDPIGSARALVITQAAAINDQYNINRQDLQDNLGVTSGVLNNVANLLTSSKTLIISAGNGGLADSDRVAIANTLKSNLASLLSLANATDGTGNYLFSGFSTTTAPYTQTVGGASYNGDQGQRSLQVDTARQLPLSAPGEQIFGNIRTSANQFSVLPDPSNTGTATATATIDPATAASLTGNNYTITFDNTGANFSVINTTTGGSVALTNPITGLPIPQPAPYVSGQGVKFDGINAVVTGGPPSTTPAPGDKFTIQPGNQNIFETLTDAINALNTPTGNSAARKTLTAALTQANNNIDASLGNVLSVTAQVGSSLQEVDSLNNVGASTKIAYAQSLSAIQDLDYAKAITSLNQQQTTLQAAQQSFVKISGLSLFNYIGN</sequence>
<proteinExistence type="inferred from homology"/>
<keyword evidence="7" id="KW-1185">Reference proteome</keyword>
<dbReference type="InterPro" id="IPR013384">
    <property type="entry name" value="Flagell_FlgL"/>
</dbReference>
<feature type="domain" description="Flagellin N-terminal" evidence="5">
    <location>
        <begin position="3"/>
        <end position="140"/>
    </location>
</feature>
<comment type="subcellular location">
    <subcellularLocation>
        <location evidence="1">Bacterial flagellum</location>
    </subcellularLocation>
    <subcellularLocation>
        <location evidence="2">Secreted</location>
    </subcellularLocation>
</comment>
<dbReference type="Gene3D" id="1.20.1330.10">
    <property type="entry name" value="f41 fragment of flagellin, N-terminal domain"/>
    <property type="match status" value="2"/>
</dbReference>
<evidence type="ECO:0000313" key="7">
    <source>
        <dbReference type="Proteomes" id="UP000634011"/>
    </source>
</evidence>
<dbReference type="GO" id="GO:0005198">
    <property type="term" value="F:structural molecule activity"/>
    <property type="evidence" value="ECO:0007669"/>
    <property type="project" value="InterPro"/>
</dbReference>
<dbReference type="GO" id="GO:0071973">
    <property type="term" value="P:bacterial-type flagellum-dependent cell motility"/>
    <property type="evidence" value="ECO:0007669"/>
    <property type="project" value="InterPro"/>
</dbReference>
<dbReference type="EMBL" id="JACOFV010000001">
    <property type="protein sequence ID" value="MBC3860687.1"/>
    <property type="molecule type" value="Genomic_DNA"/>
</dbReference>
<gene>
    <name evidence="6" type="primary">flgL</name>
    <name evidence="6" type="ORF">H8K32_01145</name>
</gene>
<accession>A0A923HFJ7</accession>
<keyword evidence="6" id="KW-0969">Cilium</keyword>
<comment type="similarity">
    <text evidence="3">Belongs to the bacterial flagellin family.</text>
</comment>
<evidence type="ECO:0000256" key="3">
    <source>
        <dbReference type="ARBA" id="ARBA00005709"/>
    </source>
</evidence>
<reference evidence="6" key="1">
    <citation type="submission" date="2020-08" db="EMBL/GenBank/DDBJ databases">
        <title>Novel species isolated from subtropical streams in China.</title>
        <authorList>
            <person name="Lu H."/>
        </authorList>
    </citation>
    <scope>NUCLEOTIDE SEQUENCE</scope>
    <source>
        <strain evidence="6">KACC 12607</strain>
    </source>
</reference>
<dbReference type="SUPFAM" id="SSF64518">
    <property type="entry name" value="Phase 1 flagellin"/>
    <property type="match status" value="1"/>
</dbReference>
<keyword evidence="6" id="KW-0282">Flagellum</keyword>
<keyword evidence="6" id="KW-0966">Cell projection</keyword>
<evidence type="ECO:0000256" key="2">
    <source>
        <dbReference type="ARBA" id="ARBA00004613"/>
    </source>
</evidence>
<evidence type="ECO:0000259" key="5">
    <source>
        <dbReference type="Pfam" id="PF00669"/>
    </source>
</evidence>
<evidence type="ECO:0000256" key="4">
    <source>
        <dbReference type="ARBA" id="ARBA00023143"/>
    </source>
</evidence>
<evidence type="ECO:0000313" key="6">
    <source>
        <dbReference type="EMBL" id="MBC3860687.1"/>
    </source>
</evidence>
<protein>
    <submittedName>
        <fullName evidence="6">Flagellar hook-associated protein FlgL</fullName>
    </submittedName>
</protein>
<dbReference type="PANTHER" id="PTHR42792">
    <property type="entry name" value="FLAGELLIN"/>
    <property type="match status" value="1"/>
</dbReference>
<dbReference type="NCBIfam" id="TIGR02550">
    <property type="entry name" value="flagell_flgL"/>
    <property type="match status" value="1"/>
</dbReference>
<name>A0A923HFJ7_9BURK</name>
<comment type="caution">
    <text evidence="6">The sequence shown here is derived from an EMBL/GenBank/DDBJ whole genome shotgun (WGS) entry which is preliminary data.</text>
</comment>
<dbReference type="RefSeq" id="WP_186910620.1">
    <property type="nucleotide sequence ID" value="NZ_JACOFV010000001.1"/>
</dbReference>
<dbReference type="InterPro" id="IPR001492">
    <property type="entry name" value="Flagellin"/>
</dbReference>